<accession>A0A432VBB8</accession>
<evidence type="ECO:0000256" key="3">
    <source>
        <dbReference type="ARBA" id="ARBA00023125"/>
    </source>
</evidence>
<keyword evidence="3" id="KW-0238">DNA-binding</keyword>
<dbReference type="PROSITE" id="PS50931">
    <property type="entry name" value="HTH_LYSR"/>
    <property type="match status" value="1"/>
</dbReference>
<dbReference type="Pfam" id="PF00126">
    <property type="entry name" value="HTH_1"/>
    <property type="match status" value="1"/>
</dbReference>
<proteinExistence type="inferred from homology"/>
<dbReference type="AlphaFoldDB" id="A0A432VBB8"/>
<reference evidence="6 7" key="1">
    <citation type="submission" date="2018-11" db="EMBL/GenBank/DDBJ databases">
        <title>Pseudaminobacter arsenicus sp. nov., an arsenic-resistant bacterium isolated from arsenic-rich aquifers.</title>
        <authorList>
            <person name="Mu Y."/>
        </authorList>
    </citation>
    <scope>NUCLEOTIDE SEQUENCE [LARGE SCALE GENOMIC DNA]</scope>
    <source>
        <strain evidence="6 7">CB3</strain>
    </source>
</reference>
<dbReference type="SUPFAM" id="SSF53850">
    <property type="entry name" value="Periplasmic binding protein-like II"/>
    <property type="match status" value="1"/>
</dbReference>
<evidence type="ECO:0000256" key="2">
    <source>
        <dbReference type="ARBA" id="ARBA00023015"/>
    </source>
</evidence>
<evidence type="ECO:0000259" key="5">
    <source>
        <dbReference type="PROSITE" id="PS50931"/>
    </source>
</evidence>
<dbReference type="GO" id="GO:0010628">
    <property type="term" value="P:positive regulation of gene expression"/>
    <property type="evidence" value="ECO:0007669"/>
    <property type="project" value="TreeGrafter"/>
</dbReference>
<dbReference type="InterPro" id="IPR005119">
    <property type="entry name" value="LysR_subst-bd"/>
</dbReference>
<keyword evidence="4" id="KW-0804">Transcription</keyword>
<organism evidence="6 7">
    <name type="scientific">Borborobacter arsenicus</name>
    <dbReference type="NCBI Taxonomy" id="1851146"/>
    <lineage>
        <taxon>Bacteria</taxon>
        <taxon>Pseudomonadati</taxon>
        <taxon>Pseudomonadota</taxon>
        <taxon>Alphaproteobacteria</taxon>
        <taxon>Hyphomicrobiales</taxon>
        <taxon>Phyllobacteriaceae</taxon>
        <taxon>Borborobacter</taxon>
    </lineage>
</organism>
<dbReference type="Pfam" id="PF03466">
    <property type="entry name" value="LysR_substrate"/>
    <property type="match status" value="1"/>
</dbReference>
<dbReference type="SUPFAM" id="SSF46785">
    <property type="entry name" value="Winged helix' DNA-binding domain"/>
    <property type="match status" value="1"/>
</dbReference>
<gene>
    <name evidence="6" type="ORF">EET67_00415</name>
</gene>
<name>A0A432VBB8_9HYPH</name>
<dbReference type="EMBL" id="RKST01000001">
    <property type="protein sequence ID" value="RUM99416.1"/>
    <property type="molecule type" value="Genomic_DNA"/>
</dbReference>
<keyword evidence="2" id="KW-0805">Transcription regulation</keyword>
<sequence length="304" mass="33471">MVMDVKLLETFRAVIETQSMTGAARLLEVTQPAISSQIARLESQVGFALFERVNGRLKASHQGRLFYAEVRNALGMIEQLAQEADNIRAGVAESVTIASHPSGSISILPGVIAELMRTRPLARIRMINRTSEEVRAIFEAGAADIAIAEWPIHIPDIHLQRYMVPCVAIVPEKHELAEKTVINPGDLSGVPLVGMPVARLIGHQIRNAFVEHHIDYLPVAESEYFSTICGMVAAGCGVAIVDRWSAETFRPLGLAVRPFQPHISYEIGVFRRANPAPTPLMDELAALLHQRLNLRDERIHGESS</sequence>
<dbReference type="Proteomes" id="UP000281647">
    <property type="component" value="Unassembled WGS sequence"/>
</dbReference>
<dbReference type="Gene3D" id="3.40.190.290">
    <property type="match status" value="1"/>
</dbReference>
<dbReference type="Gene3D" id="1.10.10.10">
    <property type="entry name" value="Winged helix-like DNA-binding domain superfamily/Winged helix DNA-binding domain"/>
    <property type="match status" value="1"/>
</dbReference>
<feature type="domain" description="HTH lysR-type" evidence="5">
    <location>
        <begin position="3"/>
        <end position="60"/>
    </location>
</feature>
<keyword evidence="7" id="KW-1185">Reference proteome</keyword>
<dbReference type="InterPro" id="IPR000847">
    <property type="entry name" value="LysR_HTH_N"/>
</dbReference>
<protein>
    <submittedName>
        <fullName evidence="6">LysR family transcriptional regulator</fullName>
    </submittedName>
</protein>
<dbReference type="PANTHER" id="PTHR30427:SF1">
    <property type="entry name" value="TRANSCRIPTIONAL ACTIVATOR PROTEIN LYSR"/>
    <property type="match status" value="1"/>
</dbReference>
<evidence type="ECO:0000256" key="4">
    <source>
        <dbReference type="ARBA" id="ARBA00023163"/>
    </source>
</evidence>
<dbReference type="InterPro" id="IPR036390">
    <property type="entry name" value="WH_DNA-bd_sf"/>
</dbReference>
<comment type="similarity">
    <text evidence="1">Belongs to the LysR transcriptional regulatory family.</text>
</comment>
<evidence type="ECO:0000256" key="1">
    <source>
        <dbReference type="ARBA" id="ARBA00009437"/>
    </source>
</evidence>
<dbReference type="PRINTS" id="PR00039">
    <property type="entry name" value="HTHLYSR"/>
</dbReference>
<evidence type="ECO:0000313" key="7">
    <source>
        <dbReference type="Proteomes" id="UP000281647"/>
    </source>
</evidence>
<dbReference type="GO" id="GO:0043565">
    <property type="term" value="F:sequence-specific DNA binding"/>
    <property type="evidence" value="ECO:0007669"/>
    <property type="project" value="TreeGrafter"/>
</dbReference>
<dbReference type="InterPro" id="IPR036388">
    <property type="entry name" value="WH-like_DNA-bd_sf"/>
</dbReference>
<dbReference type="GO" id="GO:0003700">
    <property type="term" value="F:DNA-binding transcription factor activity"/>
    <property type="evidence" value="ECO:0007669"/>
    <property type="project" value="InterPro"/>
</dbReference>
<dbReference type="PANTHER" id="PTHR30427">
    <property type="entry name" value="TRANSCRIPTIONAL ACTIVATOR PROTEIN LYSR"/>
    <property type="match status" value="1"/>
</dbReference>
<comment type="caution">
    <text evidence="6">The sequence shown here is derived from an EMBL/GenBank/DDBJ whole genome shotgun (WGS) entry which is preliminary data.</text>
</comment>
<evidence type="ECO:0000313" key="6">
    <source>
        <dbReference type="EMBL" id="RUM99416.1"/>
    </source>
</evidence>
<dbReference type="OrthoDB" id="7260751at2"/>